<evidence type="ECO:0000256" key="1">
    <source>
        <dbReference type="SAM" id="MobiDB-lite"/>
    </source>
</evidence>
<gene>
    <name evidence="2" type="ORF">OHT53_10310</name>
</gene>
<dbReference type="InterPro" id="IPR001387">
    <property type="entry name" value="Cro/C1-type_HTH"/>
</dbReference>
<dbReference type="Proteomes" id="UP001432071">
    <property type="component" value="Chromosome"/>
</dbReference>
<dbReference type="InterPro" id="IPR010982">
    <property type="entry name" value="Lambda_DNA-bd_dom_sf"/>
</dbReference>
<feature type="region of interest" description="Disordered" evidence="1">
    <location>
        <begin position="179"/>
        <end position="256"/>
    </location>
</feature>
<dbReference type="GeneID" id="93761362"/>
<dbReference type="CDD" id="cd00093">
    <property type="entry name" value="HTH_XRE"/>
    <property type="match status" value="1"/>
</dbReference>
<dbReference type="SUPFAM" id="SSF47413">
    <property type="entry name" value="lambda repressor-like DNA-binding domains"/>
    <property type="match status" value="1"/>
</dbReference>
<name>A0ABZ1QVD3_9ACTN</name>
<dbReference type="Pfam" id="PF13560">
    <property type="entry name" value="HTH_31"/>
    <property type="match status" value="1"/>
</dbReference>
<dbReference type="EMBL" id="CP108038">
    <property type="protein sequence ID" value="WUN86439.1"/>
    <property type="molecule type" value="Genomic_DNA"/>
</dbReference>
<proteinExistence type="predicted"/>
<sequence>MSTGDGVDEVAEFAALLTELKERTDRSYGSLARRLGMNTSTLHRYCAGEAVPQDFAPVERLAEFSGATPEERLELHRRWLRAVAVRQAARPRTATPTEPEAAVAEAVLPEAAVARTAEPEAPPAEAGRADAAEAAGADSGGEVGSGGGPARPWYQRRRTALLAAVTCALLATLGTLSALPADRSPSASSPWPSSSADTSGSAPARTTAPAAPRSSPTASPNRSSSPSPTPGGDSPTPRTPEPSTSAGTAPGDATVPLTWTADSQAWALGCGHDYVVAQPPARVPPPPAAQDAGPWAAAQGAVHGRETVVEITVQGRSTTAVVLTALRVRVTGRTDPAPGNVYAMDQGCGGSISPRHFAVDLDRDRPIARPVAGNDTGTPIPAVRMPYRVSSTDPEVLLVTARTQGCDCSWYLELDWSSEGRTGTVRVDDHGRPFRTRSIAGLPRYMYDTSARGWTPYQ</sequence>
<feature type="compositionally biased region" description="Low complexity" evidence="1">
    <location>
        <begin position="179"/>
        <end position="245"/>
    </location>
</feature>
<dbReference type="RefSeq" id="WP_328734770.1">
    <property type="nucleotide sequence ID" value="NZ_CP108038.1"/>
</dbReference>
<evidence type="ECO:0000313" key="3">
    <source>
        <dbReference type="Proteomes" id="UP001432071"/>
    </source>
</evidence>
<evidence type="ECO:0000313" key="2">
    <source>
        <dbReference type="EMBL" id="WUN86439.1"/>
    </source>
</evidence>
<accession>A0ABZ1QVD3</accession>
<organism evidence="2 3">
    <name type="scientific">Streptomyces bobili</name>
    <dbReference type="NCBI Taxonomy" id="67280"/>
    <lineage>
        <taxon>Bacteria</taxon>
        <taxon>Bacillati</taxon>
        <taxon>Actinomycetota</taxon>
        <taxon>Actinomycetes</taxon>
        <taxon>Kitasatosporales</taxon>
        <taxon>Streptomycetaceae</taxon>
        <taxon>Streptomyces</taxon>
    </lineage>
</organism>
<protein>
    <submittedName>
        <fullName evidence="2">Helix-turn-helix domain-containing protein</fullName>
    </submittedName>
</protein>
<feature type="region of interest" description="Disordered" evidence="1">
    <location>
        <begin position="115"/>
        <end position="151"/>
    </location>
</feature>
<keyword evidence="3" id="KW-1185">Reference proteome</keyword>
<feature type="compositionally biased region" description="Gly residues" evidence="1">
    <location>
        <begin position="138"/>
        <end position="149"/>
    </location>
</feature>
<reference evidence="2" key="1">
    <citation type="submission" date="2022-10" db="EMBL/GenBank/DDBJ databases">
        <title>The complete genomes of actinobacterial strains from the NBC collection.</title>
        <authorList>
            <person name="Joergensen T.S."/>
            <person name="Alvarez Arevalo M."/>
            <person name="Sterndorff E.B."/>
            <person name="Faurdal D."/>
            <person name="Vuksanovic O."/>
            <person name="Mourched A.-S."/>
            <person name="Charusanti P."/>
            <person name="Shaw S."/>
            <person name="Blin K."/>
            <person name="Weber T."/>
        </authorList>
    </citation>
    <scope>NUCLEOTIDE SEQUENCE</scope>
    <source>
        <strain evidence="2">NBC_00302</strain>
    </source>
</reference>